<organism evidence="7 8">
    <name type="scientific">Marinobacterium halophilum</name>
    <dbReference type="NCBI Taxonomy" id="267374"/>
    <lineage>
        <taxon>Bacteria</taxon>
        <taxon>Pseudomonadati</taxon>
        <taxon>Pseudomonadota</taxon>
        <taxon>Gammaproteobacteria</taxon>
        <taxon>Oceanospirillales</taxon>
        <taxon>Oceanospirillaceae</taxon>
        <taxon>Marinobacterium</taxon>
    </lineage>
</organism>
<dbReference type="InterPro" id="IPR026461">
    <property type="entry name" value="Trfase_2_rSAM/seldom_assoc"/>
</dbReference>
<evidence type="ECO:0000256" key="3">
    <source>
        <dbReference type="ARBA" id="ARBA00022676"/>
    </source>
</evidence>
<dbReference type="GO" id="GO:0005886">
    <property type="term" value="C:plasma membrane"/>
    <property type="evidence" value="ECO:0007669"/>
    <property type="project" value="UniProtKB-SubCell"/>
</dbReference>
<dbReference type="Proteomes" id="UP000242133">
    <property type="component" value="Unassembled WGS sequence"/>
</dbReference>
<accession>A0A2P8F4S4</accession>
<evidence type="ECO:0000256" key="5">
    <source>
        <dbReference type="ARBA" id="ARBA00023136"/>
    </source>
</evidence>
<dbReference type="OrthoDB" id="5291101at2"/>
<keyword evidence="8" id="KW-1185">Reference proteome</keyword>
<evidence type="ECO:0000259" key="6">
    <source>
        <dbReference type="Pfam" id="PF00535"/>
    </source>
</evidence>
<dbReference type="PANTHER" id="PTHR43646:SF2">
    <property type="entry name" value="GLYCOSYLTRANSFERASE 2-LIKE DOMAIN-CONTAINING PROTEIN"/>
    <property type="match status" value="1"/>
</dbReference>
<dbReference type="GO" id="GO:0016757">
    <property type="term" value="F:glycosyltransferase activity"/>
    <property type="evidence" value="ECO:0007669"/>
    <property type="project" value="UniProtKB-KW"/>
</dbReference>
<dbReference type="RefSeq" id="WP_106590165.1">
    <property type="nucleotide sequence ID" value="NZ_PYGI01000001.1"/>
</dbReference>
<name>A0A2P8F4S4_9GAMM</name>
<evidence type="ECO:0000313" key="8">
    <source>
        <dbReference type="Proteomes" id="UP000242133"/>
    </source>
</evidence>
<keyword evidence="5" id="KW-0472">Membrane</keyword>
<keyword evidence="3" id="KW-0328">Glycosyltransferase</keyword>
<keyword evidence="4 7" id="KW-0808">Transferase</keyword>
<dbReference type="AlphaFoldDB" id="A0A2P8F4S4"/>
<dbReference type="EMBL" id="PYGI01000001">
    <property type="protein sequence ID" value="PSL16723.1"/>
    <property type="molecule type" value="Genomic_DNA"/>
</dbReference>
<feature type="domain" description="Glycosyltransferase 2-like" evidence="6">
    <location>
        <begin position="12"/>
        <end position="94"/>
    </location>
</feature>
<sequence>MLPTEIRPLKLSVIVPVLNEAMMIEPQLRALQWVRTTGVAELILVDGGSTDATAVRALPWVDRLVTSVPGRGLQMNAGARQARGEVLLFLHLDTDLPVTAPLLMDGLDASGWGRFDVRIRGRHSMLPVVAAMMNLRSRLTGIATGDQAVFVHRALFERVGGFPEQPLMEDIELSKRLKRISRPRCLRAKVMTSGRRWDQHGLWRTIRLMWSLRFDYWRGVSPAVLAQRYGYTEASQAQAVKPVQSATGRPPTIGSGH</sequence>
<proteinExistence type="predicted"/>
<reference evidence="7 8" key="1">
    <citation type="submission" date="2018-03" db="EMBL/GenBank/DDBJ databases">
        <title>Genomic Encyclopedia of Archaeal and Bacterial Type Strains, Phase II (KMG-II): from individual species to whole genera.</title>
        <authorList>
            <person name="Goeker M."/>
        </authorList>
    </citation>
    <scope>NUCLEOTIDE SEQUENCE [LARGE SCALE GENOMIC DNA]</scope>
    <source>
        <strain evidence="7 8">DSM 17586</strain>
    </source>
</reference>
<evidence type="ECO:0000256" key="4">
    <source>
        <dbReference type="ARBA" id="ARBA00022679"/>
    </source>
</evidence>
<comment type="caution">
    <text evidence="7">The sequence shown here is derived from an EMBL/GenBank/DDBJ whole genome shotgun (WGS) entry which is preliminary data.</text>
</comment>
<gene>
    <name evidence="7" type="ORF">CLV44_101121</name>
</gene>
<keyword evidence="2" id="KW-1003">Cell membrane</keyword>
<evidence type="ECO:0000313" key="7">
    <source>
        <dbReference type="EMBL" id="PSL16723.1"/>
    </source>
</evidence>
<dbReference type="NCBIfam" id="TIGR04283">
    <property type="entry name" value="glyco_like_mftF"/>
    <property type="match status" value="1"/>
</dbReference>
<protein>
    <submittedName>
        <fullName evidence="7">RSAM/selenodomain-associated transferase 2</fullName>
    </submittedName>
</protein>
<dbReference type="CDD" id="cd02522">
    <property type="entry name" value="GT_2_like_a"/>
    <property type="match status" value="1"/>
</dbReference>
<dbReference type="PANTHER" id="PTHR43646">
    <property type="entry name" value="GLYCOSYLTRANSFERASE"/>
    <property type="match status" value="1"/>
</dbReference>
<evidence type="ECO:0000256" key="1">
    <source>
        <dbReference type="ARBA" id="ARBA00004236"/>
    </source>
</evidence>
<dbReference type="Gene3D" id="3.90.550.10">
    <property type="entry name" value="Spore Coat Polysaccharide Biosynthesis Protein SpsA, Chain A"/>
    <property type="match status" value="1"/>
</dbReference>
<dbReference type="Pfam" id="PF00535">
    <property type="entry name" value="Glycos_transf_2"/>
    <property type="match status" value="1"/>
</dbReference>
<evidence type="ECO:0000256" key="2">
    <source>
        <dbReference type="ARBA" id="ARBA00022475"/>
    </source>
</evidence>
<dbReference type="InterPro" id="IPR001173">
    <property type="entry name" value="Glyco_trans_2-like"/>
</dbReference>
<dbReference type="InterPro" id="IPR029044">
    <property type="entry name" value="Nucleotide-diphossugar_trans"/>
</dbReference>
<comment type="subcellular location">
    <subcellularLocation>
        <location evidence="1">Cell membrane</location>
    </subcellularLocation>
</comment>
<dbReference type="SUPFAM" id="SSF53448">
    <property type="entry name" value="Nucleotide-diphospho-sugar transferases"/>
    <property type="match status" value="1"/>
</dbReference>